<protein>
    <submittedName>
        <fullName evidence="1">Di-trans-poly-cis-decaprenylcistransferase</fullName>
    </submittedName>
</protein>
<reference evidence="1" key="2">
    <citation type="journal article" date="2022" name="New Phytol.">
        <title>Evolutionary transition to the ectomycorrhizal habit in the genomes of a hyperdiverse lineage of mushroom-forming fungi.</title>
        <authorList>
            <person name="Looney B."/>
            <person name="Miyauchi S."/>
            <person name="Morin E."/>
            <person name="Drula E."/>
            <person name="Courty P.E."/>
            <person name="Kohler A."/>
            <person name="Kuo A."/>
            <person name="LaButti K."/>
            <person name="Pangilinan J."/>
            <person name="Lipzen A."/>
            <person name="Riley R."/>
            <person name="Andreopoulos W."/>
            <person name="He G."/>
            <person name="Johnson J."/>
            <person name="Nolan M."/>
            <person name="Tritt A."/>
            <person name="Barry K.W."/>
            <person name="Grigoriev I.V."/>
            <person name="Nagy L.G."/>
            <person name="Hibbett D."/>
            <person name="Henrissat B."/>
            <person name="Matheny P.B."/>
            <person name="Labbe J."/>
            <person name="Martin F.M."/>
        </authorList>
    </citation>
    <scope>NUCLEOTIDE SEQUENCE</scope>
    <source>
        <strain evidence="1">EC-137</strain>
    </source>
</reference>
<organism evidence="1 2">
    <name type="scientific">Vararia minispora EC-137</name>
    <dbReference type="NCBI Taxonomy" id="1314806"/>
    <lineage>
        <taxon>Eukaryota</taxon>
        <taxon>Fungi</taxon>
        <taxon>Dikarya</taxon>
        <taxon>Basidiomycota</taxon>
        <taxon>Agaricomycotina</taxon>
        <taxon>Agaricomycetes</taxon>
        <taxon>Russulales</taxon>
        <taxon>Lachnocladiaceae</taxon>
        <taxon>Vararia</taxon>
    </lineage>
</organism>
<proteinExistence type="predicted"/>
<accession>A0ACB8QNZ7</accession>
<sequence length="270" mass="30334">MAAAYASSSIFRARERLVDLFQRAVVAALRTGPIPRHVAFVMDGNRRYARSLGVRVVDGHVSGYYALRRVLEILYLLGVEHVTAYAFAIDNFKRTPEEVDALMSLAQDRLIEFCEHGGVLREYGVRLVAVGNISLCPPGVQDAIRRAEEMTKDNTRAVFNLCISYASRDEITTAVNTTVNEKLASQSPTPITVADLDAHMMTARGNSPPLDIFVRTSGVLRLSDFLLWQCNEDTQIQFIRRYWPEIGLLDIIPILLDYQRKVWSKPASES</sequence>
<reference evidence="1" key="1">
    <citation type="submission" date="2021-02" db="EMBL/GenBank/DDBJ databases">
        <authorList>
            <consortium name="DOE Joint Genome Institute"/>
            <person name="Ahrendt S."/>
            <person name="Looney B.P."/>
            <person name="Miyauchi S."/>
            <person name="Morin E."/>
            <person name="Drula E."/>
            <person name="Courty P.E."/>
            <person name="Chicoki N."/>
            <person name="Fauchery L."/>
            <person name="Kohler A."/>
            <person name="Kuo A."/>
            <person name="Labutti K."/>
            <person name="Pangilinan J."/>
            <person name="Lipzen A."/>
            <person name="Riley R."/>
            <person name="Andreopoulos W."/>
            <person name="He G."/>
            <person name="Johnson J."/>
            <person name="Barry K.W."/>
            <person name="Grigoriev I.V."/>
            <person name="Nagy L."/>
            <person name="Hibbett D."/>
            <person name="Henrissat B."/>
            <person name="Matheny P.B."/>
            <person name="Labbe J."/>
            <person name="Martin F."/>
        </authorList>
    </citation>
    <scope>NUCLEOTIDE SEQUENCE</scope>
    <source>
        <strain evidence="1">EC-137</strain>
    </source>
</reference>
<evidence type="ECO:0000313" key="2">
    <source>
        <dbReference type="Proteomes" id="UP000814128"/>
    </source>
</evidence>
<keyword evidence="2" id="KW-1185">Reference proteome</keyword>
<evidence type="ECO:0000313" key="1">
    <source>
        <dbReference type="EMBL" id="KAI0033392.1"/>
    </source>
</evidence>
<name>A0ACB8QNZ7_9AGAM</name>
<dbReference type="Proteomes" id="UP000814128">
    <property type="component" value="Unassembled WGS sequence"/>
</dbReference>
<dbReference type="EMBL" id="MU273520">
    <property type="protein sequence ID" value="KAI0033392.1"/>
    <property type="molecule type" value="Genomic_DNA"/>
</dbReference>
<gene>
    <name evidence="1" type="ORF">K488DRAFT_77887</name>
</gene>
<comment type="caution">
    <text evidence="1">The sequence shown here is derived from an EMBL/GenBank/DDBJ whole genome shotgun (WGS) entry which is preliminary data.</text>
</comment>